<dbReference type="GO" id="GO:0005524">
    <property type="term" value="F:ATP binding"/>
    <property type="evidence" value="ECO:0007669"/>
    <property type="project" value="UniProtKB-KW"/>
</dbReference>
<dbReference type="PANTHER" id="PTHR34299:SF1">
    <property type="entry name" value="DIACYLGLYCEROL KINASE"/>
    <property type="match status" value="1"/>
</dbReference>
<sequence length="114" mass="12691">MNKLIKSFGWAMNGIRTVWKEEVNFRIECATALIVLVSACYFDFSLLEWIIVIGCIGAVLAAEMVNTAVEDLCNKIEPKTDPVIGKIKDIMAGFVFVVATTSIVIGLMVFFNYF</sequence>
<dbReference type="Pfam" id="PF01219">
    <property type="entry name" value="DAGK_prokar"/>
    <property type="match status" value="1"/>
</dbReference>
<feature type="transmembrane region" description="Helical" evidence="19">
    <location>
        <begin position="90"/>
        <end position="111"/>
    </location>
</feature>
<keyword evidence="11" id="KW-0443">Lipid metabolism</keyword>
<evidence type="ECO:0000256" key="17">
    <source>
        <dbReference type="PIRSR" id="PIRSR600829-3"/>
    </source>
</evidence>
<evidence type="ECO:0000256" key="8">
    <source>
        <dbReference type="ARBA" id="ARBA00022777"/>
    </source>
</evidence>
<evidence type="ECO:0000256" key="15">
    <source>
        <dbReference type="PIRSR" id="PIRSR600829-1"/>
    </source>
</evidence>
<dbReference type="InterPro" id="IPR036945">
    <property type="entry name" value="DAGK_sf"/>
</dbReference>
<keyword evidence="14" id="KW-1208">Phospholipid metabolism</keyword>
<evidence type="ECO:0000256" key="11">
    <source>
        <dbReference type="ARBA" id="ARBA00023098"/>
    </source>
</evidence>
<comment type="cofactor">
    <cofactor evidence="18">
        <name>Mg(2+)</name>
        <dbReference type="ChEBI" id="CHEBI:18420"/>
    </cofactor>
    <text evidence="18">Mn(2+), Zn(2+), Cd(2+) and Co(2+) support activity to lesser extents.</text>
</comment>
<dbReference type="GO" id="GO:0005886">
    <property type="term" value="C:plasma membrane"/>
    <property type="evidence" value="ECO:0007669"/>
    <property type="project" value="UniProtKB-SubCell"/>
</dbReference>
<keyword evidence="18" id="KW-0479">Metal-binding</keyword>
<evidence type="ECO:0000256" key="4">
    <source>
        <dbReference type="ARBA" id="ARBA00022516"/>
    </source>
</evidence>
<keyword evidence="9 17" id="KW-0067">ATP-binding</keyword>
<evidence type="ECO:0008006" key="22">
    <source>
        <dbReference type="Google" id="ProtNLM"/>
    </source>
</evidence>
<evidence type="ECO:0000313" key="21">
    <source>
        <dbReference type="Proteomes" id="UP000179118"/>
    </source>
</evidence>
<keyword evidence="4" id="KW-0444">Lipid biosynthesis</keyword>
<evidence type="ECO:0000256" key="10">
    <source>
        <dbReference type="ARBA" id="ARBA00022989"/>
    </source>
</evidence>
<comment type="caution">
    <text evidence="20">The sequence shown here is derived from an EMBL/GenBank/DDBJ whole genome shotgun (WGS) entry which is preliminary data.</text>
</comment>
<evidence type="ECO:0000256" key="2">
    <source>
        <dbReference type="ARBA" id="ARBA00005967"/>
    </source>
</evidence>
<evidence type="ECO:0000256" key="3">
    <source>
        <dbReference type="ARBA" id="ARBA00022475"/>
    </source>
</evidence>
<feature type="active site" description="Proton acceptor" evidence="15">
    <location>
        <position position="63"/>
    </location>
</feature>
<organism evidence="20 21">
    <name type="scientific">Candidatus Yonathbacteria bacterium RIFCSPHIGHO2_02_FULL_44_14</name>
    <dbReference type="NCBI Taxonomy" id="1802724"/>
    <lineage>
        <taxon>Bacteria</taxon>
        <taxon>Candidatus Yonathiibacteriota</taxon>
    </lineage>
</organism>
<keyword evidence="6 19" id="KW-0812">Transmembrane</keyword>
<feature type="binding site" evidence="16">
    <location>
        <begin position="16"/>
        <end position="19"/>
    </location>
    <ligand>
        <name>substrate</name>
    </ligand>
</feature>
<proteinExistence type="inferred from homology"/>
<dbReference type="Gene3D" id="1.10.287.3610">
    <property type="match status" value="1"/>
</dbReference>
<dbReference type="GO" id="GO:0008654">
    <property type="term" value="P:phospholipid biosynthetic process"/>
    <property type="evidence" value="ECO:0007669"/>
    <property type="project" value="UniProtKB-KW"/>
</dbReference>
<keyword evidence="7 17" id="KW-0547">Nucleotide-binding</keyword>
<keyword evidence="3" id="KW-1003">Cell membrane</keyword>
<comment type="subcellular location">
    <subcellularLocation>
        <location evidence="1">Cell membrane</location>
        <topology evidence="1">Multi-pass membrane protein</topology>
    </subcellularLocation>
</comment>
<dbReference type="CDD" id="cd14265">
    <property type="entry name" value="UDPK_IM_like"/>
    <property type="match status" value="1"/>
</dbReference>
<keyword evidence="12 19" id="KW-0472">Membrane</keyword>
<feature type="binding site" evidence="17">
    <location>
        <position position="22"/>
    </location>
    <ligand>
        <name>ATP</name>
        <dbReference type="ChEBI" id="CHEBI:30616"/>
    </ligand>
</feature>
<feature type="binding site" evidence="17">
    <location>
        <begin position="88"/>
        <end position="89"/>
    </location>
    <ligand>
        <name>ATP</name>
        <dbReference type="ChEBI" id="CHEBI:30616"/>
    </ligand>
</feature>
<dbReference type="AlphaFoldDB" id="A0A1G2S958"/>
<dbReference type="PANTHER" id="PTHR34299">
    <property type="entry name" value="DIACYLGLYCEROL KINASE"/>
    <property type="match status" value="1"/>
</dbReference>
<evidence type="ECO:0000256" key="13">
    <source>
        <dbReference type="ARBA" id="ARBA00023209"/>
    </source>
</evidence>
<evidence type="ECO:0000256" key="9">
    <source>
        <dbReference type="ARBA" id="ARBA00022840"/>
    </source>
</evidence>
<evidence type="ECO:0000256" key="16">
    <source>
        <dbReference type="PIRSR" id="PIRSR600829-2"/>
    </source>
</evidence>
<evidence type="ECO:0000256" key="6">
    <source>
        <dbReference type="ARBA" id="ARBA00022692"/>
    </source>
</evidence>
<keyword evidence="10 19" id="KW-1133">Transmembrane helix</keyword>
<accession>A0A1G2S958</accession>
<keyword evidence="18" id="KW-0460">Magnesium</keyword>
<feature type="binding site" evidence="18">
    <location>
        <position position="22"/>
    </location>
    <ligand>
        <name>a divalent metal cation</name>
        <dbReference type="ChEBI" id="CHEBI:60240"/>
    </ligand>
</feature>
<comment type="similarity">
    <text evidence="2">Belongs to the bacterial diacylglycerol kinase family.</text>
</comment>
<name>A0A1G2S958_9BACT</name>
<dbReference type="EMBL" id="MHUT01000006">
    <property type="protein sequence ID" value="OHA81643.1"/>
    <property type="molecule type" value="Genomic_DNA"/>
</dbReference>
<evidence type="ECO:0000256" key="7">
    <source>
        <dbReference type="ARBA" id="ARBA00022741"/>
    </source>
</evidence>
<dbReference type="Proteomes" id="UP000179118">
    <property type="component" value="Unassembled WGS sequence"/>
</dbReference>
<keyword evidence="13" id="KW-0594">Phospholipid biosynthesis</keyword>
<gene>
    <name evidence="20" type="ORF">A3D51_02620</name>
</gene>
<protein>
    <recommendedName>
        <fullName evidence="22">Diacylglycerol kinase</fullName>
    </recommendedName>
</protein>
<dbReference type="GO" id="GO:0046872">
    <property type="term" value="F:metal ion binding"/>
    <property type="evidence" value="ECO:0007669"/>
    <property type="project" value="UniProtKB-KW"/>
</dbReference>
<dbReference type="InterPro" id="IPR033717">
    <property type="entry name" value="UDPK"/>
</dbReference>
<dbReference type="InterPro" id="IPR000829">
    <property type="entry name" value="DAGK"/>
</dbReference>
<feature type="binding site" evidence="17">
    <location>
        <position position="70"/>
    </location>
    <ligand>
        <name>ATP</name>
        <dbReference type="ChEBI" id="CHEBI:30616"/>
    </ligand>
</feature>
<evidence type="ECO:0000256" key="1">
    <source>
        <dbReference type="ARBA" id="ARBA00004651"/>
    </source>
</evidence>
<evidence type="ECO:0000256" key="12">
    <source>
        <dbReference type="ARBA" id="ARBA00023136"/>
    </source>
</evidence>
<evidence type="ECO:0000256" key="19">
    <source>
        <dbReference type="SAM" id="Phobius"/>
    </source>
</evidence>
<evidence type="ECO:0000256" key="14">
    <source>
        <dbReference type="ARBA" id="ARBA00023264"/>
    </source>
</evidence>
<evidence type="ECO:0000313" key="20">
    <source>
        <dbReference type="EMBL" id="OHA81643.1"/>
    </source>
</evidence>
<keyword evidence="5" id="KW-0808">Transferase</keyword>
<evidence type="ECO:0000256" key="18">
    <source>
        <dbReference type="PIRSR" id="PIRSR600829-4"/>
    </source>
</evidence>
<feature type="transmembrane region" description="Helical" evidence="19">
    <location>
        <begin position="50"/>
        <end position="69"/>
    </location>
</feature>
<keyword evidence="8" id="KW-0418">Kinase</keyword>
<feature type="binding site" evidence="18">
    <location>
        <position position="70"/>
    </location>
    <ligand>
        <name>a divalent metal cation</name>
        <dbReference type="ChEBI" id="CHEBI:60240"/>
    </ligand>
</feature>
<feature type="binding site" evidence="16">
    <location>
        <position position="63"/>
    </location>
    <ligand>
        <name>substrate</name>
    </ligand>
</feature>
<evidence type="ECO:0000256" key="5">
    <source>
        <dbReference type="ARBA" id="ARBA00022679"/>
    </source>
</evidence>
<dbReference type="GO" id="GO:0016301">
    <property type="term" value="F:kinase activity"/>
    <property type="evidence" value="ECO:0007669"/>
    <property type="project" value="UniProtKB-KW"/>
</dbReference>
<reference evidence="20 21" key="1">
    <citation type="journal article" date="2016" name="Nat. Commun.">
        <title>Thousands of microbial genomes shed light on interconnected biogeochemical processes in an aquifer system.</title>
        <authorList>
            <person name="Anantharaman K."/>
            <person name="Brown C.T."/>
            <person name="Hug L.A."/>
            <person name="Sharon I."/>
            <person name="Castelle C.J."/>
            <person name="Probst A.J."/>
            <person name="Thomas B.C."/>
            <person name="Singh A."/>
            <person name="Wilkins M.J."/>
            <person name="Karaoz U."/>
            <person name="Brodie E.L."/>
            <person name="Williams K.H."/>
            <person name="Hubbard S.S."/>
            <person name="Banfield J.F."/>
        </authorList>
    </citation>
    <scope>NUCLEOTIDE SEQUENCE [LARGE SCALE GENOMIC DNA]</scope>
</reference>